<evidence type="ECO:0000256" key="10">
    <source>
        <dbReference type="ARBA" id="ARBA00023065"/>
    </source>
</evidence>
<evidence type="ECO:0000256" key="15">
    <source>
        <dbReference type="PIRSR" id="PIRSR603373-2"/>
    </source>
</evidence>
<evidence type="ECO:0000313" key="18">
    <source>
        <dbReference type="EMBL" id="AHI22172.1"/>
    </source>
</evidence>
<dbReference type="HOGENOM" id="CLU_013350_3_2_11"/>
<evidence type="ECO:0000256" key="14">
    <source>
        <dbReference type="PIRSR" id="PIRSR603373-1"/>
    </source>
</evidence>
<dbReference type="RefSeq" id="WP_025252215.1">
    <property type="nucleotide sequence ID" value="NZ_CP004353.1"/>
</dbReference>
<evidence type="ECO:0000256" key="1">
    <source>
        <dbReference type="ARBA" id="ARBA00003926"/>
    </source>
</evidence>
<keyword evidence="3 16" id="KW-0813">Transport</keyword>
<feature type="transmembrane region" description="Helical" evidence="16">
    <location>
        <begin position="624"/>
        <end position="645"/>
    </location>
</feature>
<feature type="binding site" evidence="15">
    <location>
        <position position="45"/>
    </location>
    <ligand>
        <name>Mg(2+)</name>
        <dbReference type="ChEBI" id="CHEBI:18420"/>
        <label>2</label>
    </ligand>
</feature>
<dbReference type="SUPFAM" id="SSF52540">
    <property type="entry name" value="P-loop containing nucleoside triphosphate hydrolases"/>
    <property type="match status" value="1"/>
</dbReference>
<evidence type="ECO:0000256" key="4">
    <source>
        <dbReference type="ARBA" id="ARBA00022475"/>
    </source>
</evidence>
<comment type="similarity">
    <text evidence="16">Belongs to the TRAFAC class TrmE-Era-EngA-EngB-Septin-like GTPase superfamily. FeoB GTPase (TC 9.A.8) family.</text>
</comment>
<keyword evidence="6 16" id="KW-0812">Transmembrane</keyword>
<evidence type="ECO:0000256" key="5">
    <source>
        <dbReference type="ARBA" id="ARBA00022496"/>
    </source>
</evidence>
<feature type="transmembrane region" description="Helical" evidence="16">
    <location>
        <begin position="414"/>
        <end position="433"/>
    </location>
</feature>
<keyword evidence="11 14" id="KW-0342">GTP-binding</keyword>
<dbReference type="Proteomes" id="UP000019222">
    <property type="component" value="Chromosome"/>
</dbReference>
<dbReference type="Pfam" id="PF07670">
    <property type="entry name" value="Gate"/>
    <property type="match status" value="2"/>
</dbReference>
<accession>W5XYY0</accession>
<proteinExistence type="inferred from homology"/>
<keyword evidence="15" id="KW-0460">Magnesium</keyword>
<evidence type="ECO:0000256" key="16">
    <source>
        <dbReference type="RuleBase" id="RU362098"/>
    </source>
</evidence>
<feature type="binding site" evidence="14">
    <location>
        <begin position="55"/>
        <end position="59"/>
    </location>
    <ligand>
        <name>GTP</name>
        <dbReference type="ChEBI" id="CHEBI:37565"/>
        <label>1</label>
    </ligand>
</feature>
<reference evidence="18 19" key="1">
    <citation type="submission" date="2013-02" db="EMBL/GenBank/DDBJ databases">
        <title>The complete genome sequence of Corynebacterium vitaeruminis DSM 20294.</title>
        <authorList>
            <person name="Ruckert C."/>
            <person name="Albersmeier A."/>
            <person name="Kalinowski J."/>
        </authorList>
    </citation>
    <scope>NUCLEOTIDE SEQUENCE [LARGE SCALE GENOMIC DNA]</scope>
    <source>
        <strain evidence="19">ATCC 10234</strain>
    </source>
</reference>
<evidence type="ECO:0000256" key="13">
    <source>
        <dbReference type="NCBIfam" id="TIGR00437"/>
    </source>
</evidence>
<dbReference type="PROSITE" id="PS51711">
    <property type="entry name" value="G_FEOB"/>
    <property type="match status" value="1"/>
</dbReference>
<evidence type="ECO:0000256" key="11">
    <source>
        <dbReference type="ARBA" id="ARBA00023134"/>
    </source>
</evidence>
<dbReference type="STRING" id="1224164.B843_03915"/>
<keyword evidence="7 14" id="KW-0547">Nucleotide-binding</keyword>
<feature type="transmembrane region" description="Helical" evidence="16">
    <location>
        <begin position="236"/>
        <end position="255"/>
    </location>
</feature>
<dbReference type="PATRIC" id="fig|1224164.3.peg.774"/>
<feature type="binding site" evidence="15">
    <location>
        <position position="41"/>
    </location>
    <ligand>
        <name>Mg(2+)</name>
        <dbReference type="ChEBI" id="CHEBI:18420"/>
        <label>2</label>
    </ligand>
</feature>
<dbReference type="InterPro" id="IPR011642">
    <property type="entry name" value="Gate_dom"/>
</dbReference>
<name>W5XYY0_9CORY</name>
<evidence type="ECO:0000256" key="12">
    <source>
        <dbReference type="ARBA" id="ARBA00023136"/>
    </source>
</evidence>
<keyword evidence="8 16" id="KW-1133">Transmembrane helix</keyword>
<dbReference type="Pfam" id="PF02421">
    <property type="entry name" value="FeoB_N"/>
    <property type="match status" value="1"/>
</dbReference>
<dbReference type="InterPro" id="IPR027417">
    <property type="entry name" value="P-loop_NTPase"/>
</dbReference>
<dbReference type="eggNOG" id="COG0370">
    <property type="taxonomic scope" value="Bacteria"/>
</dbReference>
<evidence type="ECO:0000256" key="7">
    <source>
        <dbReference type="ARBA" id="ARBA00022741"/>
    </source>
</evidence>
<dbReference type="AlphaFoldDB" id="W5XYY0"/>
<dbReference type="InterPro" id="IPR030389">
    <property type="entry name" value="G_FEOB_dom"/>
</dbReference>
<comment type="caution">
    <text evidence="16">Lacks conserved residue(s) required for the propagation of feature annotation.</text>
</comment>
<keyword evidence="12 16" id="KW-0472">Membrane</keyword>
<keyword evidence="15" id="KW-0479">Metal-binding</keyword>
<feature type="transmembrane region" description="Helical" evidence="16">
    <location>
        <begin position="592"/>
        <end position="612"/>
    </location>
</feature>
<feature type="binding site" evidence="14">
    <location>
        <begin position="72"/>
        <end position="75"/>
    </location>
    <ligand>
        <name>GTP</name>
        <dbReference type="ChEBI" id="CHEBI:37565"/>
        <label>1</label>
    </ligand>
</feature>
<feature type="binding site" evidence="15">
    <location>
        <position position="42"/>
    </location>
    <ligand>
        <name>Mg(2+)</name>
        <dbReference type="ChEBI" id="CHEBI:18420"/>
        <label>2</label>
    </ligand>
</feature>
<dbReference type="GO" id="GO:0005886">
    <property type="term" value="C:plasma membrane"/>
    <property type="evidence" value="ECO:0007669"/>
    <property type="project" value="UniProtKB-SubCell"/>
</dbReference>
<evidence type="ECO:0000256" key="8">
    <source>
        <dbReference type="ARBA" id="ARBA00022989"/>
    </source>
</evidence>
<dbReference type="Gene3D" id="3.40.50.300">
    <property type="entry name" value="P-loop containing nucleotide triphosphate hydrolases"/>
    <property type="match status" value="1"/>
</dbReference>
<comment type="subcellular location">
    <subcellularLocation>
        <location evidence="16">Cell inner membrane</location>
        <topology evidence="16">Multi-pass membrane protein</topology>
    </subcellularLocation>
    <subcellularLocation>
        <location evidence="2">Cell membrane</location>
        <topology evidence="2">Multi-pass membrane protein</topology>
    </subcellularLocation>
</comment>
<dbReference type="PANTHER" id="PTHR43185:SF1">
    <property type="entry name" value="FE(2+) TRANSPORTER FEOB"/>
    <property type="match status" value="1"/>
</dbReference>
<dbReference type="InterPro" id="IPR050860">
    <property type="entry name" value="FeoB_GTPase"/>
</dbReference>
<comment type="function">
    <text evidence="1 16">Probable transporter of a GTP-driven Fe(2+) uptake system.</text>
</comment>
<feature type="binding site" evidence="15">
    <location>
        <position position="44"/>
    </location>
    <ligand>
        <name>Mg(2+)</name>
        <dbReference type="ChEBI" id="CHEBI:18420"/>
        <label>2</label>
    </ligand>
</feature>
<dbReference type="GO" id="GO:0005525">
    <property type="term" value="F:GTP binding"/>
    <property type="evidence" value="ECO:0007669"/>
    <property type="project" value="UniProtKB-KW"/>
</dbReference>
<keyword evidence="5 16" id="KW-0410">Iron transport</keyword>
<feature type="transmembrane region" description="Helical" evidence="16">
    <location>
        <begin position="381"/>
        <end position="402"/>
    </location>
</feature>
<evidence type="ECO:0000256" key="6">
    <source>
        <dbReference type="ARBA" id="ARBA00022692"/>
    </source>
</evidence>
<feature type="transmembrane region" description="Helical" evidence="16">
    <location>
        <begin position="472"/>
        <end position="490"/>
    </location>
</feature>
<gene>
    <name evidence="18" type="ORF">B843_03915</name>
</gene>
<feature type="transmembrane region" description="Helical" evidence="16">
    <location>
        <begin position="303"/>
        <end position="327"/>
    </location>
</feature>
<feature type="domain" description="FeoB-type G" evidence="17">
    <location>
        <begin position="23"/>
        <end position="185"/>
    </location>
</feature>
<organism evidence="18 19">
    <name type="scientific">Corynebacterium vitaeruminis DSM 20294</name>
    <dbReference type="NCBI Taxonomy" id="1224164"/>
    <lineage>
        <taxon>Bacteria</taxon>
        <taxon>Bacillati</taxon>
        <taxon>Actinomycetota</taxon>
        <taxon>Actinomycetes</taxon>
        <taxon>Mycobacteriales</taxon>
        <taxon>Corynebacteriaceae</taxon>
        <taxon>Corynebacterium</taxon>
    </lineage>
</organism>
<keyword evidence="9 16" id="KW-0408">Iron</keyword>
<dbReference type="NCBIfam" id="TIGR00437">
    <property type="entry name" value="feoB"/>
    <property type="match status" value="1"/>
</dbReference>
<dbReference type="GO" id="GO:0015093">
    <property type="term" value="F:ferrous iron transmembrane transporter activity"/>
    <property type="evidence" value="ECO:0007669"/>
    <property type="project" value="UniProtKB-UniRule"/>
</dbReference>
<sequence length="649" mass="68903">MTTPDFSACKCSDTGLKTAPEGAPIIALIGAPNSGKSTLFNGLTGARVQMGNWPGTSVEISRGAWGTYDLIDFPGAYSLDAHSPDEAFTRAMIVEAAPEDRPDVVMVAVDAASLERGLYMVAQLLESPHRVVVVVTKSDVAADAGQSLDVAALSAATGCPVVAVDPRHRRGLDQVENAIAVALAREPWRREAPASCCVDELELIDDRYAWIENATAKAMTVGEAPKSTLTEKIDRFALHPVAGPLLFLAVMWVVFQITTTVAAPIQDAVSGFFEGPLSDWTSGLLGLLHIDSSLVRGLLIDGLIVGVGTVLSFAPLMALMFLCLAVLEDSGYMARAAVVTDRVMKAIGLPGKAFIPIVVGFGCNVPAISSTRVLSQRDHRIMTALLVPFASCSARLTVYAMLGATFFPGHSGTVVFAMYVISIALIVCMGWVFRRLLWRTLGTEALVIDLPVYQIPGLRLAASVTWTRVKGFLQTAGGIIVICVAAVFALQSTPVTSGYSFADEDLPVAESAYGEIASAVAPVFKPAGFDSWSISGTLVTGFIAKEAVISTWAQTYALEDPSDESAADQGSSALAGAIREDFDTASGGHSIAAIWAFMVFLLAYTPCVATMAALKREIGWKWTFFAVGVELTTAWVLAVAVFNVLRVWF</sequence>
<evidence type="ECO:0000256" key="9">
    <source>
        <dbReference type="ARBA" id="ARBA00023004"/>
    </source>
</evidence>
<dbReference type="InterPro" id="IPR011640">
    <property type="entry name" value="Fe2_transport_prot_B_C"/>
</dbReference>
<keyword evidence="4" id="KW-1003">Cell membrane</keyword>
<keyword evidence="19" id="KW-1185">Reference proteome</keyword>
<dbReference type="InterPro" id="IPR003373">
    <property type="entry name" value="Fe2_transport_prot-B"/>
</dbReference>
<dbReference type="KEGG" id="cvt:B843_03915"/>
<evidence type="ECO:0000259" key="17">
    <source>
        <dbReference type="PROSITE" id="PS51711"/>
    </source>
</evidence>
<evidence type="ECO:0000313" key="19">
    <source>
        <dbReference type="Proteomes" id="UP000019222"/>
    </source>
</evidence>
<feature type="binding site" evidence="14">
    <location>
        <begin position="30"/>
        <end position="37"/>
    </location>
    <ligand>
        <name>GTP</name>
        <dbReference type="ChEBI" id="CHEBI:37565"/>
        <label>1</label>
    </ligand>
</feature>
<evidence type="ECO:0000256" key="3">
    <source>
        <dbReference type="ARBA" id="ARBA00022448"/>
    </source>
</evidence>
<dbReference type="GO" id="GO:0046872">
    <property type="term" value="F:metal ion binding"/>
    <property type="evidence" value="ECO:0007669"/>
    <property type="project" value="UniProtKB-KW"/>
</dbReference>
<dbReference type="PANTHER" id="PTHR43185">
    <property type="entry name" value="FERROUS IRON TRANSPORT PROTEIN B"/>
    <property type="match status" value="1"/>
</dbReference>
<dbReference type="Pfam" id="PF07664">
    <property type="entry name" value="FeoB_C"/>
    <property type="match status" value="1"/>
</dbReference>
<keyword evidence="10" id="KW-0406">Ion transport</keyword>
<evidence type="ECO:0000256" key="2">
    <source>
        <dbReference type="ARBA" id="ARBA00004651"/>
    </source>
</evidence>
<protein>
    <recommendedName>
        <fullName evidence="13 16">Ferrous iron transport protein B</fullName>
    </recommendedName>
</protein>
<dbReference type="EMBL" id="CP004353">
    <property type="protein sequence ID" value="AHI22172.1"/>
    <property type="molecule type" value="Genomic_DNA"/>
</dbReference>